<name>A0A6P4EZ52_DRORH</name>
<organism evidence="5">
    <name type="scientific">Drosophila rhopaloa</name>
    <name type="common">Fruit fly</name>
    <dbReference type="NCBI Taxonomy" id="1041015"/>
    <lineage>
        <taxon>Eukaryota</taxon>
        <taxon>Metazoa</taxon>
        <taxon>Ecdysozoa</taxon>
        <taxon>Arthropoda</taxon>
        <taxon>Hexapoda</taxon>
        <taxon>Insecta</taxon>
        <taxon>Pterygota</taxon>
        <taxon>Neoptera</taxon>
        <taxon>Endopterygota</taxon>
        <taxon>Diptera</taxon>
        <taxon>Brachycera</taxon>
        <taxon>Muscomorpha</taxon>
        <taxon>Ephydroidea</taxon>
        <taxon>Drosophilidae</taxon>
        <taxon>Drosophila</taxon>
        <taxon>Sophophora</taxon>
    </lineage>
</organism>
<sequence>MKISVAVLGLFVALFLSLQPPTTAFFFAPASTFFCRFVPDFFLCKGNASSASQGNGSSGSTGSTASSGANATAPAASGNATNASR</sequence>
<gene>
    <name evidence="5" type="primary">LOC108047639</name>
    <name evidence="3" type="synonym">108047639</name>
</gene>
<dbReference type="RefSeq" id="XP_016983407.1">
    <property type="nucleotide sequence ID" value="XM_017127918.1"/>
</dbReference>
<accession>A0A6P4EZ52</accession>
<reference evidence="3" key="3">
    <citation type="submission" date="2025-05" db="UniProtKB">
        <authorList>
            <consortium name="EnsemblMetazoa"/>
        </authorList>
    </citation>
    <scope>IDENTIFICATION</scope>
</reference>
<feature type="chain" id="PRO_5028154057" evidence="2">
    <location>
        <begin position="25"/>
        <end position="85"/>
    </location>
</feature>
<reference evidence="4" key="1">
    <citation type="journal article" date="2021" name="Elife">
        <title>Highly contiguous assemblies of 101 drosophilid genomes.</title>
        <authorList>
            <person name="Kim B.Y."/>
            <person name="Wang J.R."/>
            <person name="Miller D.E."/>
            <person name="Barmina O."/>
            <person name="Delaney E."/>
            <person name="Thompson A."/>
            <person name="Comeault A.A."/>
            <person name="Peede D."/>
            <person name="D'Agostino E.R."/>
            <person name="Pelaez J."/>
            <person name="Aguilar J.M."/>
            <person name="Haji D."/>
            <person name="Matsunaga T."/>
            <person name="Armstrong E.E."/>
            <person name="Zych M."/>
            <person name="Ogawa Y."/>
            <person name="Stamenkovic-Radak M."/>
            <person name="Jelic M."/>
            <person name="Veselinovic M.S."/>
            <person name="Tanaskovic M."/>
            <person name="Eric P."/>
            <person name="Gao J.J."/>
            <person name="Katoh T.K."/>
            <person name="Toda M.J."/>
            <person name="Watabe H."/>
            <person name="Watada M."/>
            <person name="Davis J.S."/>
            <person name="Moyle L.C."/>
            <person name="Manoli G."/>
            <person name="Bertolini E."/>
            <person name="Kostal V."/>
            <person name="Hawley R.S."/>
            <person name="Takahashi A."/>
            <person name="Jones C.D."/>
            <person name="Price D.K."/>
            <person name="Whiteman N."/>
            <person name="Kopp A."/>
            <person name="Matute D.R."/>
            <person name="Petrov D.A."/>
        </authorList>
    </citation>
    <scope>NUCLEOTIDE SEQUENCE [LARGE SCALE GENOMIC DNA]</scope>
</reference>
<keyword evidence="2" id="KW-0732">Signal</keyword>
<evidence type="ECO:0000256" key="2">
    <source>
        <dbReference type="SAM" id="SignalP"/>
    </source>
</evidence>
<dbReference type="AlphaFoldDB" id="A0A6P4EZ52"/>
<protein>
    <submittedName>
        <fullName evidence="5">Uncharacterized protein LOC108047639</fullName>
    </submittedName>
</protein>
<evidence type="ECO:0000313" key="5">
    <source>
        <dbReference type="RefSeq" id="XP_016983407.1"/>
    </source>
</evidence>
<evidence type="ECO:0000313" key="3">
    <source>
        <dbReference type="EnsemblMetazoa" id="XP_016983407.1"/>
    </source>
</evidence>
<dbReference type="Proteomes" id="UP001652680">
    <property type="component" value="Unassembled WGS sequence"/>
</dbReference>
<keyword evidence="4" id="KW-1185">Reference proteome</keyword>
<feature type="region of interest" description="Disordered" evidence="1">
    <location>
        <begin position="49"/>
        <end position="85"/>
    </location>
</feature>
<dbReference type="EnsemblMetazoa" id="XM_017127918.1">
    <property type="protein sequence ID" value="XP_016983407.1"/>
    <property type="gene ID" value="LOC108047639"/>
</dbReference>
<evidence type="ECO:0000256" key="1">
    <source>
        <dbReference type="SAM" id="MobiDB-lite"/>
    </source>
</evidence>
<dbReference type="GeneID" id="108047639"/>
<reference evidence="5" key="2">
    <citation type="submission" date="2025-04" db="UniProtKB">
        <authorList>
            <consortium name="RefSeq"/>
        </authorList>
    </citation>
    <scope>IDENTIFICATION</scope>
</reference>
<feature type="signal peptide" evidence="2">
    <location>
        <begin position="1"/>
        <end position="24"/>
    </location>
</feature>
<proteinExistence type="predicted"/>
<evidence type="ECO:0000313" key="4">
    <source>
        <dbReference type="Proteomes" id="UP001652680"/>
    </source>
</evidence>